<dbReference type="AlphaFoldDB" id="A0AA40KSC2"/>
<reference evidence="1" key="1">
    <citation type="submission" date="2021-10" db="EMBL/GenBank/DDBJ databases">
        <title>Melipona bicolor Genome sequencing and assembly.</title>
        <authorList>
            <person name="Araujo N.S."/>
            <person name="Arias M.C."/>
        </authorList>
    </citation>
    <scope>NUCLEOTIDE SEQUENCE</scope>
    <source>
        <strain evidence="1">USP_2M_L1-L4_2017</strain>
        <tissue evidence="1">Whole body</tissue>
    </source>
</reference>
<accession>A0AA40KSC2</accession>
<evidence type="ECO:0000313" key="2">
    <source>
        <dbReference type="Proteomes" id="UP001177670"/>
    </source>
</evidence>
<gene>
    <name evidence="1" type="ORF">K0M31_018871</name>
</gene>
<dbReference type="Proteomes" id="UP001177670">
    <property type="component" value="Unassembled WGS sequence"/>
</dbReference>
<evidence type="ECO:0000313" key="1">
    <source>
        <dbReference type="EMBL" id="KAK1130762.1"/>
    </source>
</evidence>
<protein>
    <recommendedName>
        <fullName evidence="3">Sfi1 spindle body domain-containing protein</fullName>
    </recommendedName>
</protein>
<name>A0AA40KSC2_9HYME</name>
<evidence type="ECO:0008006" key="3">
    <source>
        <dbReference type="Google" id="ProtNLM"/>
    </source>
</evidence>
<proteinExistence type="predicted"/>
<comment type="caution">
    <text evidence="1">The sequence shown here is derived from an EMBL/GenBank/DDBJ whole genome shotgun (WGS) entry which is preliminary data.</text>
</comment>
<sequence>MKALKKIQDYAVYRKEKKITLSHLNDKTKEITRQLQYIYVEKWRNALYSVIQEKQKLNQAIEFWKLNASRKYFSNWKEFSRQYKIKMVRKQELDEIATGFLLRKFILHWHSKLQDVLYIRKKEFAISMVEHKILKKYFLLWKQYVVQKVKMKNDIEAAMKLRKKCLLQKGLKEFVRNSLYNIDYQRDLQLQNAAMRSFQNYEILKEYFDKWYTLIYLKKKSESVCEITSNNKHPFTHIQTSCNNIFNNFKTRLVLPEYMLRKQTVSNEYDSFDEFSQKYWSFD</sequence>
<keyword evidence="2" id="KW-1185">Reference proteome</keyword>
<dbReference type="EMBL" id="JAHYIQ010000007">
    <property type="protein sequence ID" value="KAK1130762.1"/>
    <property type="molecule type" value="Genomic_DNA"/>
</dbReference>
<organism evidence="1 2">
    <name type="scientific">Melipona bicolor</name>
    <dbReference type="NCBI Taxonomy" id="60889"/>
    <lineage>
        <taxon>Eukaryota</taxon>
        <taxon>Metazoa</taxon>
        <taxon>Ecdysozoa</taxon>
        <taxon>Arthropoda</taxon>
        <taxon>Hexapoda</taxon>
        <taxon>Insecta</taxon>
        <taxon>Pterygota</taxon>
        <taxon>Neoptera</taxon>
        <taxon>Endopterygota</taxon>
        <taxon>Hymenoptera</taxon>
        <taxon>Apocrita</taxon>
        <taxon>Aculeata</taxon>
        <taxon>Apoidea</taxon>
        <taxon>Anthophila</taxon>
        <taxon>Apidae</taxon>
        <taxon>Melipona</taxon>
    </lineage>
</organism>